<proteinExistence type="predicted"/>
<gene>
    <name evidence="2" type="ORF">KI387_006944</name>
</gene>
<dbReference type="AlphaFoldDB" id="A0AA38LK03"/>
<evidence type="ECO:0000313" key="2">
    <source>
        <dbReference type="EMBL" id="KAH9326766.1"/>
    </source>
</evidence>
<sequence length="85" mass="9229">YDFDHEHASDDVTYLTTNECEFTTPLSSLSKVITHDDSTPTTSTPVIISSESTYIIPIEPSCSSPPLPPLSSFDVVSHDDPTPTT</sequence>
<organism evidence="2 3">
    <name type="scientific">Taxus chinensis</name>
    <name type="common">Chinese yew</name>
    <name type="synonym">Taxus wallichiana var. chinensis</name>
    <dbReference type="NCBI Taxonomy" id="29808"/>
    <lineage>
        <taxon>Eukaryota</taxon>
        <taxon>Viridiplantae</taxon>
        <taxon>Streptophyta</taxon>
        <taxon>Embryophyta</taxon>
        <taxon>Tracheophyta</taxon>
        <taxon>Spermatophyta</taxon>
        <taxon>Pinopsida</taxon>
        <taxon>Pinidae</taxon>
        <taxon>Conifers II</taxon>
        <taxon>Cupressales</taxon>
        <taxon>Taxaceae</taxon>
        <taxon>Taxus</taxon>
    </lineage>
</organism>
<dbReference type="EMBL" id="JAHRHJ020000002">
    <property type="protein sequence ID" value="KAH9326766.1"/>
    <property type="molecule type" value="Genomic_DNA"/>
</dbReference>
<feature type="non-terminal residue" evidence="2">
    <location>
        <position position="1"/>
    </location>
</feature>
<name>A0AA38LK03_TAXCH</name>
<reference evidence="2 3" key="1">
    <citation type="journal article" date="2021" name="Nat. Plants">
        <title>The Taxus genome provides insights into paclitaxel biosynthesis.</title>
        <authorList>
            <person name="Xiong X."/>
            <person name="Gou J."/>
            <person name="Liao Q."/>
            <person name="Li Y."/>
            <person name="Zhou Q."/>
            <person name="Bi G."/>
            <person name="Li C."/>
            <person name="Du R."/>
            <person name="Wang X."/>
            <person name="Sun T."/>
            <person name="Guo L."/>
            <person name="Liang H."/>
            <person name="Lu P."/>
            <person name="Wu Y."/>
            <person name="Zhang Z."/>
            <person name="Ro D.K."/>
            <person name="Shang Y."/>
            <person name="Huang S."/>
            <person name="Yan J."/>
        </authorList>
    </citation>
    <scope>NUCLEOTIDE SEQUENCE [LARGE SCALE GENOMIC DNA]</scope>
    <source>
        <strain evidence="2">Ta-2019</strain>
    </source>
</reference>
<evidence type="ECO:0000256" key="1">
    <source>
        <dbReference type="SAM" id="MobiDB-lite"/>
    </source>
</evidence>
<feature type="region of interest" description="Disordered" evidence="1">
    <location>
        <begin position="65"/>
        <end position="85"/>
    </location>
</feature>
<feature type="compositionally biased region" description="Basic and acidic residues" evidence="1">
    <location>
        <begin position="76"/>
        <end position="85"/>
    </location>
</feature>
<protein>
    <submittedName>
        <fullName evidence="2">Uncharacterized protein</fullName>
    </submittedName>
</protein>
<accession>A0AA38LK03</accession>
<dbReference type="Proteomes" id="UP000824469">
    <property type="component" value="Unassembled WGS sequence"/>
</dbReference>
<keyword evidence="3" id="KW-1185">Reference proteome</keyword>
<feature type="non-terminal residue" evidence="2">
    <location>
        <position position="85"/>
    </location>
</feature>
<comment type="caution">
    <text evidence="2">The sequence shown here is derived from an EMBL/GenBank/DDBJ whole genome shotgun (WGS) entry which is preliminary data.</text>
</comment>
<evidence type="ECO:0000313" key="3">
    <source>
        <dbReference type="Proteomes" id="UP000824469"/>
    </source>
</evidence>